<feature type="domain" description="DUF7708" evidence="2">
    <location>
        <begin position="116"/>
        <end position="249"/>
    </location>
</feature>
<accession>A0A9P8RSH4</accession>
<evidence type="ECO:0000313" key="4">
    <source>
        <dbReference type="Proteomes" id="UP000750711"/>
    </source>
</evidence>
<dbReference type="Proteomes" id="UP000750711">
    <property type="component" value="Unassembled WGS sequence"/>
</dbReference>
<evidence type="ECO:0000256" key="1">
    <source>
        <dbReference type="SAM" id="MobiDB-lite"/>
    </source>
</evidence>
<evidence type="ECO:0000259" key="2">
    <source>
        <dbReference type="Pfam" id="PF24809"/>
    </source>
</evidence>
<comment type="caution">
    <text evidence="3">The sequence shown here is derived from an EMBL/GenBank/DDBJ whole genome shotgun (WGS) entry which is preliminary data.</text>
</comment>
<protein>
    <recommendedName>
        <fullName evidence="2">DUF7708 domain-containing protein</fullName>
    </recommendedName>
</protein>
<gene>
    <name evidence="3" type="ORF">GP486_002013</name>
</gene>
<proteinExistence type="predicted"/>
<feature type="region of interest" description="Disordered" evidence="1">
    <location>
        <begin position="343"/>
        <end position="363"/>
    </location>
</feature>
<keyword evidence="4" id="KW-1185">Reference proteome</keyword>
<dbReference type="PANTHER" id="PTHR40619">
    <property type="entry name" value="FUNGAL STAND N-TERMINAL GOODBYE DOMAIN-CONTAINING PROTEIN"/>
    <property type="match status" value="1"/>
</dbReference>
<name>A0A9P8RSH4_9PEZI</name>
<organism evidence="3 4">
    <name type="scientific">Trichoglossum hirsutum</name>
    <dbReference type="NCBI Taxonomy" id="265104"/>
    <lineage>
        <taxon>Eukaryota</taxon>
        <taxon>Fungi</taxon>
        <taxon>Dikarya</taxon>
        <taxon>Ascomycota</taxon>
        <taxon>Pezizomycotina</taxon>
        <taxon>Geoglossomycetes</taxon>
        <taxon>Geoglossales</taxon>
        <taxon>Geoglossaceae</taxon>
        <taxon>Trichoglossum</taxon>
    </lineage>
</organism>
<evidence type="ECO:0000313" key="3">
    <source>
        <dbReference type="EMBL" id="KAH0563423.1"/>
    </source>
</evidence>
<dbReference type="EMBL" id="JAGHQM010000205">
    <property type="protein sequence ID" value="KAH0563423.1"/>
    <property type="molecule type" value="Genomic_DNA"/>
</dbReference>
<reference evidence="3" key="1">
    <citation type="submission" date="2021-03" db="EMBL/GenBank/DDBJ databases">
        <title>Comparative genomics and phylogenomic investigation of the class Geoglossomycetes provide insights into ecological specialization and systematics.</title>
        <authorList>
            <person name="Melie T."/>
            <person name="Pirro S."/>
            <person name="Miller A.N."/>
            <person name="Quandt A."/>
        </authorList>
    </citation>
    <scope>NUCLEOTIDE SEQUENCE</scope>
    <source>
        <strain evidence="3">CAQ_001_2017</strain>
    </source>
</reference>
<dbReference type="InterPro" id="IPR056125">
    <property type="entry name" value="DUF7708"/>
</dbReference>
<feature type="region of interest" description="Disordered" evidence="1">
    <location>
        <begin position="610"/>
        <end position="629"/>
    </location>
</feature>
<dbReference type="Pfam" id="PF24809">
    <property type="entry name" value="DUF7708"/>
    <property type="match status" value="1"/>
</dbReference>
<dbReference type="PANTHER" id="PTHR40619:SF3">
    <property type="entry name" value="FUNGAL STAND N-TERMINAL GOODBYE DOMAIN-CONTAINING PROTEIN"/>
    <property type="match status" value="1"/>
</dbReference>
<sequence>MNEAREEVAHYTRGLAFPSNRAEEALVRVEQQPIRANDPGEEALLYKDRALLEIERVALAEAWGELKRELREQGKDDSAMRSVPETFDSVIRTAQEAQIKMNNRRRLGGGKPKEYYNKFCKKAYQHRTIFEVFPNTNEYTSVFCGAMGILIKASANYFRISEGLAQAFDEIAEHVDFAKRQVEMMPTQHTRSALAKLYKEIFLYLRDCISWFNKTSRVRALRSFNENFYDRFADRMKCIKDIACTLHQEVTIGGIQSLQVMLARTEDIEQQRRRHWDNEMARWRVERQQMMTGNIQQQILQSFEQRVLEMLDRESGLRAAGMLEGVWHTDRWQRVRDRRVETLEGESSAWRDEGEESLPTTASLSRDLEPRGTVKQRYERSSIWASSKGLDSFILGNSVDLLNTLRPGSFAAASVALNIRDWLGSPVSTTLWIQGAPVRHYPTEYSELAGSLITAASASKTPILFHFCEPVESDIAEGLSLEEAGAVSLAYSLIRQLIALLEPDICVDIDFSDSRFLPLETPCDSWNEALSLLDDLFGLAPGVLLCVVDGIDYLDYGRGEAKCADFFALVRKRELSSKESGSVLKTLFTTTGHSRALDDGLRVDEVVIDRGSKQPSHGKPGPGQQSIFD</sequence>
<dbReference type="AlphaFoldDB" id="A0A9P8RSH4"/>